<evidence type="ECO:0000256" key="3">
    <source>
        <dbReference type="SAM" id="MobiDB-lite"/>
    </source>
</evidence>
<keyword evidence="1 2" id="KW-0694">RNA-binding</keyword>
<feature type="domain" description="RRM" evidence="4">
    <location>
        <begin position="202"/>
        <end position="283"/>
    </location>
</feature>
<accession>A0A5J9VUU8</accession>
<dbReference type="AlphaFoldDB" id="A0A5J9VUU8"/>
<dbReference type="Gramene" id="TVU39678">
    <property type="protein sequence ID" value="TVU39678"/>
    <property type="gene ID" value="EJB05_13110"/>
</dbReference>
<dbReference type="SUPFAM" id="SSF54928">
    <property type="entry name" value="RNA-binding domain, RBD"/>
    <property type="match status" value="2"/>
</dbReference>
<dbReference type="InterPro" id="IPR000504">
    <property type="entry name" value="RRM_dom"/>
</dbReference>
<evidence type="ECO:0000259" key="4">
    <source>
        <dbReference type="PROSITE" id="PS50102"/>
    </source>
</evidence>
<feature type="compositionally biased region" description="Pro residues" evidence="3">
    <location>
        <begin position="96"/>
        <end position="107"/>
    </location>
</feature>
<feature type="compositionally biased region" description="Basic residues" evidence="3">
    <location>
        <begin position="43"/>
        <end position="53"/>
    </location>
</feature>
<dbReference type="PANTHER" id="PTHR21245">
    <property type="entry name" value="HETEROGENEOUS NUCLEAR RIBONUCLEOPROTEIN"/>
    <property type="match status" value="1"/>
</dbReference>
<keyword evidence="6" id="KW-1185">Reference proteome</keyword>
<dbReference type="Proteomes" id="UP000324897">
    <property type="component" value="Chromosome 4"/>
</dbReference>
<evidence type="ECO:0000313" key="5">
    <source>
        <dbReference type="EMBL" id="TVU39678.1"/>
    </source>
</evidence>
<feature type="domain" description="RRM" evidence="4">
    <location>
        <begin position="282"/>
        <end position="363"/>
    </location>
</feature>
<feature type="compositionally biased region" description="Low complexity" evidence="3">
    <location>
        <begin position="26"/>
        <end position="42"/>
    </location>
</feature>
<proteinExistence type="predicted"/>
<dbReference type="EMBL" id="RWGY01000007">
    <property type="protein sequence ID" value="TVU39678.1"/>
    <property type="molecule type" value="Genomic_DNA"/>
</dbReference>
<dbReference type="Pfam" id="PF00076">
    <property type="entry name" value="RRM_1"/>
    <property type="match status" value="2"/>
</dbReference>
<dbReference type="Gene3D" id="3.30.70.330">
    <property type="match status" value="3"/>
</dbReference>
<feature type="compositionally biased region" description="Pro residues" evidence="3">
    <location>
        <begin position="13"/>
        <end position="25"/>
    </location>
</feature>
<gene>
    <name evidence="5" type="ORF">EJB05_13110</name>
</gene>
<dbReference type="SMART" id="SM00360">
    <property type="entry name" value="RRM"/>
    <property type="match status" value="3"/>
</dbReference>
<dbReference type="InterPro" id="IPR035979">
    <property type="entry name" value="RBD_domain_sf"/>
</dbReference>
<feature type="domain" description="RRM" evidence="4">
    <location>
        <begin position="378"/>
        <end position="458"/>
    </location>
</feature>
<evidence type="ECO:0000256" key="1">
    <source>
        <dbReference type="ARBA" id="ARBA00022884"/>
    </source>
</evidence>
<dbReference type="GO" id="GO:0003723">
    <property type="term" value="F:RNA binding"/>
    <property type="evidence" value="ECO:0007669"/>
    <property type="project" value="UniProtKB-UniRule"/>
</dbReference>
<organism evidence="5 6">
    <name type="scientific">Eragrostis curvula</name>
    <name type="common">weeping love grass</name>
    <dbReference type="NCBI Taxonomy" id="38414"/>
    <lineage>
        <taxon>Eukaryota</taxon>
        <taxon>Viridiplantae</taxon>
        <taxon>Streptophyta</taxon>
        <taxon>Embryophyta</taxon>
        <taxon>Tracheophyta</taxon>
        <taxon>Spermatophyta</taxon>
        <taxon>Magnoliopsida</taxon>
        <taxon>Liliopsida</taxon>
        <taxon>Poales</taxon>
        <taxon>Poaceae</taxon>
        <taxon>PACMAD clade</taxon>
        <taxon>Chloridoideae</taxon>
        <taxon>Eragrostideae</taxon>
        <taxon>Eragrostidinae</taxon>
        <taxon>Eragrostis</taxon>
    </lineage>
</organism>
<name>A0A5J9VUU8_9POAL</name>
<evidence type="ECO:0000256" key="2">
    <source>
        <dbReference type="PROSITE-ProRule" id="PRU00176"/>
    </source>
</evidence>
<dbReference type="InterPro" id="IPR012677">
    <property type="entry name" value="Nucleotide-bd_a/b_plait_sf"/>
</dbReference>
<feature type="non-terminal residue" evidence="5">
    <location>
        <position position="1"/>
    </location>
</feature>
<dbReference type="PROSITE" id="PS50102">
    <property type="entry name" value="RRM"/>
    <property type="match status" value="3"/>
</dbReference>
<evidence type="ECO:0000313" key="6">
    <source>
        <dbReference type="Proteomes" id="UP000324897"/>
    </source>
</evidence>
<feature type="region of interest" description="Disordered" evidence="3">
    <location>
        <begin position="1"/>
        <end position="71"/>
    </location>
</feature>
<reference evidence="5 6" key="1">
    <citation type="journal article" date="2019" name="Sci. Rep.">
        <title>A high-quality genome of Eragrostis curvula grass provides insights into Poaceae evolution and supports new strategies to enhance forage quality.</title>
        <authorList>
            <person name="Carballo J."/>
            <person name="Santos B.A.C.M."/>
            <person name="Zappacosta D."/>
            <person name="Garbus I."/>
            <person name="Selva J.P."/>
            <person name="Gallo C.A."/>
            <person name="Diaz A."/>
            <person name="Albertini E."/>
            <person name="Caccamo M."/>
            <person name="Echenique V."/>
        </authorList>
    </citation>
    <scope>NUCLEOTIDE SEQUENCE [LARGE SCALE GENOMIC DNA]</scope>
    <source>
        <strain evidence="6">cv. Victoria</strain>
        <tissue evidence="5">Leaf</tissue>
    </source>
</reference>
<protein>
    <recommendedName>
        <fullName evidence="4">RRM domain-containing protein</fullName>
    </recommendedName>
</protein>
<comment type="caution">
    <text evidence="5">The sequence shown here is derived from an EMBL/GenBank/DDBJ whole genome shotgun (WGS) entry which is preliminary data.</text>
</comment>
<feature type="region of interest" description="Disordered" evidence="3">
    <location>
        <begin position="86"/>
        <end position="128"/>
    </location>
</feature>
<sequence>MKPVVVHPLLRRPTPPAASPLPATSPSPFASPSLPLPSALVPPKKRRVFHTPRRASTPIPPPPPLPALAAGGDFLGVPASIPPPAVASTSVATKPPSWPTGKPPLPPRLKKPSLLTPPPPAGEASAAASALHLGDGCKSMDQNPVWDEVGDKDKILGGENLLSKERERGETLAADAAEGGKLVMSKSVEGGEEEGVSEKMTTQVFVGGLDRNAKEEDVRAAMAKAGEVTEVRMVMDVWSQKNKGYCFVRYREAREARKAIEEIGHVKICTSLCRIAAVERNDRIFLGNIDKKWKKEDIMKLLQEIGVENISTVILSADYSKPGYNLGYAHLELETTKDAQMAYKKLSRKGVFGRCINITVAWAKPFTGSDEKDMLKVKSVFVEGIPSSWDRAKVTKIFKRYGEVEHVVLSCDMRTANSNDIAYIHYTTREAAILCVESFDGQELTETGSKVNIKVALARPFRKGKNNKEDRKITTVFLPILSLDILHHITMAAEDFCQPNKST</sequence>
<dbReference type="CDD" id="cd00590">
    <property type="entry name" value="RRM_SF"/>
    <property type="match status" value="3"/>
</dbReference>
<dbReference type="OrthoDB" id="3800936at2759"/>